<organism evidence="1 2">
    <name type="scientific">Actinokineospora alba</name>
    <dbReference type="NCBI Taxonomy" id="504798"/>
    <lineage>
        <taxon>Bacteria</taxon>
        <taxon>Bacillati</taxon>
        <taxon>Actinomycetota</taxon>
        <taxon>Actinomycetes</taxon>
        <taxon>Pseudonocardiales</taxon>
        <taxon>Pseudonocardiaceae</taxon>
        <taxon>Actinokineospora</taxon>
    </lineage>
</organism>
<dbReference type="RefSeq" id="WP_091383556.1">
    <property type="nucleotide sequence ID" value="NZ_FNDV01000017.1"/>
</dbReference>
<dbReference type="OrthoDB" id="3700469at2"/>
<dbReference type="EMBL" id="FNJB01000018">
    <property type="protein sequence ID" value="SDP86155.1"/>
    <property type="molecule type" value="Genomic_DNA"/>
</dbReference>
<reference evidence="2" key="1">
    <citation type="submission" date="2016-10" db="EMBL/GenBank/DDBJ databases">
        <authorList>
            <person name="Varghese N."/>
            <person name="Submissions S."/>
        </authorList>
    </citation>
    <scope>NUCLEOTIDE SEQUENCE [LARGE SCALE GENOMIC DNA]</scope>
    <source>
        <strain evidence="2">IBRC-M 10655</strain>
    </source>
</reference>
<dbReference type="AlphaFoldDB" id="A0A1H0W6X0"/>
<dbReference type="STRING" id="504798.SAMN05421871_11712"/>
<gene>
    <name evidence="1" type="ORF">SAMN05192558_11812</name>
</gene>
<name>A0A1H0W6X0_9PSEU</name>
<evidence type="ECO:0000313" key="2">
    <source>
        <dbReference type="Proteomes" id="UP000199651"/>
    </source>
</evidence>
<accession>A0A1H0W6X0</accession>
<proteinExistence type="predicted"/>
<protein>
    <submittedName>
        <fullName evidence="1">Uncharacterized protein</fullName>
    </submittedName>
</protein>
<keyword evidence="2" id="KW-1185">Reference proteome</keyword>
<dbReference type="Proteomes" id="UP000199651">
    <property type="component" value="Unassembled WGS sequence"/>
</dbReference>
<evidence type="ECO:0000313" key="1">
    <source>
        <dbReference type="EMBL" id="SDP86155.1"/>
    </source>
</evidence>
<sequence length="347" mass="38282">MLLTDEQHKQVVYLITEHLGEARYGRIARDLFGPEALRAVPAGLNPHNHAKWLLDWALGLPTADIFVNVVLQVDAAGELTKVHQLVNQLRAGQIDWAGLGIDELWMPAEWPFADREPLRTHLGDIARGDGPTASTIDGPAGHGKRTMCAYIDHCARRHGVFTPVVEHLQRLHDNRMVDYLADQLRLKLGVVVPPAIDPEPERRAVTLAANLGSFAVHSRTPVWFVANLVEPEQDAGVLKFLGELLRQVQTTPLLAKKLRITVLADFAAVALENLPGINSRYTLAEISEAEVAGWLAAAVPGKDEAYYRHTADQVISHVAALAPTPRMRLRLLAQKCVDAHRVLLQEA</sequence>